<dbReference type="EMBL" id="ML180006">
    <property type="protein sequence ID" value="THU79594.1"/>
    <property type="molecule type" value="Genomic_DNA"/>
</dbReference>
<sequence length="142" mass="16543">HFKTIKRIYHPSRNEAGLTRLRHEPCFIRVAGHMSAVFAYWSPKLYNYYVDTVQKLRGNDPSLVFNFSNSIFACATYNFGPETVTVTHLDYLNYIAGWCGITNFGRFDYRKGSHFVLWDLKLVLEFPPGWTILIPSAYLRHS</sequence>
<dbReference type="AlphaFoldDB" id="A0A4S8KUM0"/>
<protein>
    <submittedName>
        <fullName evidence="1">Uncharacterized protein</fullName>
    </submittedName>
</protein>
<name>A0A4S8KUM0_DENBC</name>
<dbReference type="Proteomes" id="UP000297245">
    <property type="component" value="Unassembled WGS sequence"/>
</dbReference>
<proteinExistence type="predicted"/>
<dbReference type="Gene3D" id="3.60.130.30">
    <property type="match status" value="1"/>
</dbReference>
<dbReference type="OrthoDB" id="3202607at2759"/>
<gene>
    <name evidence="1" type="ORF">K435DRAFT_613266</name>
</gene>
<accession>A0A4S8KUM0</accession>
<feature type="non-terminal residue" evidence="1">
    <location>
        <position position="1"/>
    </location>
</feature>
<evidence type="ECO:0000313" key="1">
    <source>
        <dbReference type="EMBL" id="THU79594.1"/>
    </source>
</evidence>
<feature type="non-terminal residue" evidence="1">
    <location>
        <position position="142"/>
    </location>
</feature>
<reference evidence="1 2" key="1">
    <citation type="journal article" date="2019" name="Nat. Ecol. Evol.">
        <title>Megaphylogeny resolves global patterns of mushroom evolution.</title>
        <authorList>
            <person name="Varga T."/>
            <person name="Krizsan K."/>
            <person name="Foldi C."/>
            <person name="Dima B."/>
            <person name="Sanchez-Garcia M."/>
            <person name="Sanchez-Ramirez S."/>
            <person name="Szollosi G.J."/>
            <person name="Szarkandi J.G."/>
            <person name="Papp V."/>
            <person name="Albert L."/>
            <person name="Andreopoulos W."/>
            <person name="Angelini C."/>
            <person name="Antonin V."/>
            <person name="Barry K.W."/>
            <person name="Bougher N.L."/>
            <person name="Buchanan P."/>
            <person name="Buyck B."/>
            <person name="Bense V."/>
            <person name="Catcheside P."/>
            <person name="Chovatia M."/>
            <person name="Cooper J."/>
            <person name="Damon W."/>
            <person name="Desjardin D."/>
            <person name="Finy P."/>
            <person name="Geml J."/>
            <person name="Haridas S."/>
            <person name="Hughes K."/>
            <person name="Justo A."/>
            <person name="Karasinski D."/>
            <person name="Kautmanova I."/>
            <person name="Kiss B."/>
            <person name="Kocsube S."/>
            <person name="Kotiranta H."/>
            <person name="LaButti K.M."/>
            <person name="Lechner B.E."/>
            <person name="Liimatainen K."/>
            <person name="Lipzen A."/>
            <person name="Lukacs Z."/>
            <person name="Mihaltcheva S."/>
            <person name="Morgado L.N."/>
            <person name="Niskanen T."/>
            <person name="Noordeloos M.E."/>
            <person name="Ohm R.A."/>
            <person name="Ortiz-Santana B."/>
            <person name="Ovrebo C."/>
            <person name="Racz N."/>
            <person name="Riley R."/>
            <person name="Savchenko A."/>
            <person name="Shiryaev A."/>
            <person name="Soop K."/>
            <person name="Spirin V."/>
            <person name="Szebenyi C."/>
            <person name="Tomsovsky M."/>
            <person name="Tulloss R.E."/>
            <person name="Uehling J."/>
            <person name="Grigoriev I.V."/>
            <person name="Vagvolgyi C."/>
            <person name="Papp T."/>
            <person name="Martin F.M."/>
            <person name="Miettinen O."/>
            <person name="Hibbett D.S."/>
            <person name="Nagy L.G."/>
        </authorList>
    </citation>
    <scope>NUCLEOTIDE SEQUENCE [LARGE SCALE GENOMIC DNA]</scope>
    <source>
        <strain evidence="1 2">CBS 962.96</strain>
    </source>
</reference>
<evidence type="ECO:0000313" key="2">
    <source>
        <dbReference type="Proteomes" id="UP000297245"/>
    </source>
</evidence>
<organism evidence="1 2">
    <name type="scientific">Dendrothele bispora (strain CBS 962.96)</name>
    <dbReference type="NCBI Taxonomy" id="1314807"/>
    <lineage>
        <taxon>Eukaryota</taxon>
        <taxon>Fungi</taxon>
        <taxon>Dikarya</taxon>
        <taxon>Basidiomycota</taxon>
        <taxon>Agaricomycotina</taxon>
        <taxon>Agaricomycetes</taxon>
        <taxon>Agaricomycetidae</taxon>
        <taxon>Agaricales</taxon>
        <taxon>Agaricales incertae sedis</taxon>
        <taxon>Dendrothele</taxon>
    </lineage>
</organism>
<keyword evidence="2" id="KW-1185">Reference proteome</keyword>